<sequence>MLIGAINAPNIFSRTPHSRLTITPLDTPPQIMYKIKNATFIA</sequence>
<accession>A0A2P2R3J9</accession>
<evidence type="ECO:0000313" key="1">
    <source>
        <dbReference type="EMBL" id="MBX73788.1"/>
    </source>
</evidence>
<reference evidence="1" key="1">
    <citation type="submission" date="2018-02" db="EMBL/GenBank/DDBJ databases">
        <title>Rhizophora mucronata_Transcriptome.</title>
        <authorList>
            <person name="Meera S.P."/>
            <person name="Sreeshan A."/>
            <person name="Augustine A."/>
        </authorList>
    </citation>
    <scope>NUCLEOTIDE SEQUENCE</scope>
    <source>
        <tissue evidence="1">Leaf</tissue>
    </source>
</reference>
<protein>
    <submittedName>
        <fullName evidence="1">Uncharacterized protein</fullName>
    </submittedName>
</protein>
<proteinExistence type="predicted"/>
<dbReference type="EMBL" id="GGEC01093304">
    <property type="protein sequence ID" value="MBX73788.1"/>
    <property type="molecule type" value="Transcribed_RNA"/>
</dbReference>
<dbReference type="AlphaFoldDB" id="A0A2P2R3J9"/>
<organism evidence="1">
    <name type="scientific">Rhizophora mucronata</name>
    <name type="common">Asiatic mangrove</name>
    <dbReference type="NCBI Taxonomy" id="61149"/>
    <lineage>
        <taxon>Eukaryota</taxon>
        <taxon>Viridiplantae</taxon>
        <taxon>Streptophyta</taxon>
        <taxon>Embryophyta</taxon>
        <taxon>Tracheophyta</taxon>
        <taxon>Spermatophyta</taxon>
        <taxon>Magnoliopsida</taxon>
        <taxon>eudicotyledons</taxon>
        <taxon>Gunneridae</taxon>
        <taxon>Pentapetalae</taxon>
        <taxon>rosids</taxon>
        <taxon>fabids</taxon>
        <taxon>Malpighiales</taxon>
        <taxon>Rhizophoraceae</taxon>
        <taxon>Rhizophora</taxon>
    </lineage>
</organism>
<name>A0A2P2R3J9_RHIMU</name>